<dbReference type="GO" id="GO:0006508">
    <property type="term" value="P:proteolysis"/>
    <property type="evidence" value="ECO:0007669"/>
    <property type="project" value="UniProtKB-KW"/>
</dbReference>
<dbReference type="AlphaFoldDB" id="A0A3L6FR88"/>
<dbReference type="GO" id="GO:0008237">
    <property type="term" value="F:metallopeptidase activity"/>
    <property type="evidence" value="ECO:0007669"/>
    <property type="project" value="UniProtKB-KW"/>
</dbReference>
<keyword evidence="1" id="KW-0482">Metalloprotease</keyword>
<gene>
    <name evidence="1" type="primary">FTSHI3</name>
    <name evidence="1" type="ORF">Zm00014a_011681</name>
</gene>
<protein>
    <submittedName>
        <fullName evidence="1">Putative inactive ATP-dependent zinc metalloprotease FTSHI 3, chloroplastic</fullName>
    </submittedName>
</protein>
<dbReference type="Proteomes" id="UP000251960">
    <property type="component" value="Chromosome 2"/>
</dbReference>
<proteinExistence type="predicted"/>
<evidence type="ECO:0000313" key="1">
    <source>
        <dbReference type="EMBL" id="PWZ36981.1"/>
    </source>
</evidence>
<keyword evidence="1" id="KW-0645">Protease</keyword>
<reference evidence="1 2" key="1">
    <citation type="journal article" date="2018" name="Nat. Genet.">
        <title>Extensive intraspecific gene order and gene structural variations between Mo17 and other maize genomes.</title>
        <authorList>
            <person name="Sun S."/>
            <person name="Zhou Y."/>
            <person name="Chen J."/>
            <person name="Shi J."/>
            <person name="Zhao H."/>
            <person name="Zhao H."/>
            <person name="Song W."/>
            <person name="Zhang M."/>
            <person name="Cui Y."/>
            <person name="Dong X."/>
            <person name="Liu H."/>
            <person name="Ma X."/>
            <person name="Jiao Y."/>
            <person name="Wang B."/>
            <person name="Wei X."/>
            <person name="Stein J.C."/>
            <person name="Glaubitz J.C."/>
            <person name="Lu F."/>
            <person name="Yu G."/>
            <person name="Liang C."/>
            <person name="Fengler K."/>
            <person name="Li B."/>
            <person name="Rafalski A."/>
            <person name="Schnable P.S."/>
            <person name="Ware D.H."/>
            <person name="Buckler E.S."/>
            <person name="Lai J."/>
        </authorList>
    </citation>
    <scope>NUCLEOTIDE SEQUENCE [LARGE SCALE GENOMIC DNA]</scope>
    <source>
        <strain evidence="2">cv. Missouri 17</strain>
        <tissue evidence="1">Seedling</tissue>
    </source>
</reference>
<dbReference type="ExpressionAtlas" id="A0A3L6FR88">
    <property type="expression patterns" value="baseline and differential"/>
</dbReference>
<evidence type="ECO:0000313" key="2">
    <source>
        <dbReference type="Proteomes" id="UP000251960"/>
    </source>
</evidence>
<organism evidence="1 2">
    <name type="scientific">Zea mays</name>
    <name type="common">Maize</name>
    <dbReference type="NCBI Taxonomy" id="4577"/>
    <lineage>
        <taxon>Eukaryota</taxon>
        <taxon>Viridiplantae</taxon>
        <taxon>Streptophyta</taxon>
        <taxon>Embryophyta</taxon>
        <taxon>Tracheophyta</taxon>
        <taxon>Spermatophyta</taxon>
        <taxon>Magnoliopsida</taxon>
        <taxon>Liliopsida</taxon>
        <taxon>Poales</taxon>
        <taxon>Poaceae</taxon>
        <taxon>PACMAD clade</taxon>
        <taxon>Panicoideae</taxon>
        <taxon>Andropogonodae</taxon>
        <taxon>Andropogoneae</taxon>
        <taxon>Tripsacinae</taxon>
        <taxon>Zea</taxon>
    </lineage>
</organism>
<accession>A0A3L6FR88</accession>
<name>A0A3L6FR88_MAIZE</name>
<comment type="caution">
    <text evidence="1">The sequence shown here is derived from an EMBL/GenBank/DDBJ whole genome shotgun (WGS) entry which is preliminary data.</text>
</comment>
<dbReference type="EMBL" id="NCVQ01000003">
    <property type="protein sequence ID" value="PWZ36981.1"/>
    <property type="molecule type" value="Genomic_DNA"/>
</dbReference>
<sequence length="390" mass="42941">MASLCPLSAAPAFPRAARPRAASFRGPASWSGLAATASNACVCSCGLLLTGGYARLRSRLRSPVRAKIDEADKGTGAGLGFPPPRRRKLRLRLRLRPRLRLFWWRLRRLSPRELVTDAGDALRRAVRRVPPAAAAPVVLALLLAAARLALPKNVAREVAYSDLVAGLREGAVAAVAFEEDSRRIYFSKNAGDDGGSDTNEAGENAAAPAPKWPYYARRVPHDEGFLLGLMRDGGVDYRSSPRPAGRLLVDMLSTLLTLWVSLVPVMWFIQRQMSGAGGADKRRKPRKQRVGFDDVQGIDEAKEELVEVYVVSTLFAHLLYFVTLDECRNTVSREDIMDAIEREKYGVTGRQESDSERQGLTKLFPWLSKPGNKPSSPDDFRGLMGYHTLS</sequence>
<keyword evidence="1" id="KW-0378">Hydrolase</keyword>